<protein>
    <recommendedName>
        <fullName evidence="2">PhoD-like phosphatase metallophosphatase domain-containing protein</fullName>
    </recommendedName>
</protein>
<dbReference type="SUPFAM" id="SSF49785">
    <property type="entry name" value="Galactose-binding domain-like"/>
    <property type="match status" value="1"/>
</dbReference>
<dbReference type="Pfam" id="PF09423">
    <property type="entry name" value="PhoD"/>
    <property type="match status" value="1"/>
</dbReference>
<sequence length="636" mass="69811">MVFFLGDYIYENALPADGGAVRQQQVTPDVQHECLSLDDYRLRYAHYKQDVDLQAAHASAPWVVTMDDHEVQNDWAPVDSVEWTVRQANAFRAYWEHMPMRLAQEPEGPDMQLYRRLTYGSLAEFSVLDTRQYRSHHDGGWRAPGDDTRDPARIITGEQQERWILDGLGASSSRWNVLVQQVLMMPLDNTAGEGVASPMGTWEGYSASRERVLGGLADRGVDNLVVLTGDVHANFRRRPQGRLRRPGRAGGGCRAGGHLDQLRRRRAGGGRLDPHDPRGGPAPGLRQPRARLRQLPRHPAGVDGRLPRDRHHRTPRRHRPHPADAHRGRRRARHPGMRRGDTTMIRRTSLLTVGVGALAALTLLSVPGSAGAAERDRPPATTPTVVVTAPEVVEAAQPLPCLAGGAFTVGLTNTSDTPVYANLDLTVEEPLKLSRRLWSTYLPAQDPDVTITTDVAVEVPEGTEQGRYLATLTSGRQKRKVWVEVGSVVQPGPSANLALGQQAFASSTHSNVRLCGGVDGNTDSGQWGASGTHDATSGVFPDTYGVTLAEPAVVGRVEVYTLDSTQYPAARMGVRDVDVQVHTAAGWQTVAEVRDNEVGRITARFEPVEADKVQVVTYDSNDHKYSRIVELEVYAP</sequence>
<evidence type="ECO:0000313" key="4">
    <source>
        <dbReference type="Proteomes" id="UP000638648"/>
    </source>
</evidence>
<dbReference type="Gene3D" id="3.60.21.70">
    <property type="entry name" value="PhoD-like phosphatase"/>
    <property type="match status" value="1"/>
</dbReference>
<dbReference type="InterPro" id="IPR008979">
    <property type="entry name" value="Galactose-bd-like_sf"/>
</dbReference>
<feature type="region of interest" description="Disordered" evidence="1">
    <location>
        <begin position="237"/>
        <end position="337"/>
    </location>
</feature>
<keyword evidence="4" id="KW-1185">Reference proteome</keyword>
<feature type="compositionally biased region" description="Basic residues" evidence="1">
    <location>
        <begin position="237"/>
        <end position="247"/>
    </location>
</feature>
<proteinExistence type="predicted"/>
<name>A0A927RF23_9ACTN</name>
<dbReference type="PANTHER" id="PTHR43606">
    <property type="entry name" value="PHOSPHATASE, PUTATIVE (AFU_ORTHOLOGUE AFUA_6G08710)-RELATED"/>
    <property type="match status" value="1"/>
</dbReference>
<feature type="compositionally biased region" description="Basic residues" evidence="1">
    <location>
        <begin position="308"/>
        <end position="320"/>
    </location>
</feature>
<gene>
    <name evidence="3" type="ORF">HEB94_009707</name>
</gene>
<dbReference type="PANTHER" id="PTHR43606:SF2">
    <property type="entry name" value="ALKALINE PHOSPHATASE FAMILY PROTEIN (AFU_ORTHOLOGUE AFUA_5G03860)"/>
    <property type="match status" value="1"/>
</dbReference>
<reference evidence="3" key="1">
    <citation type="submission" date="2020-10" db="EMBL/GenBank/DDBJ databases">
        <title>Sequencing the genomes of 1000 actinobacteria strains.</title>
        <authorList>
            <person name="Klenk H.-P."/>
        </authorList>
    </citation>
    <scope>NUCLEOTIDE SEQUENCE</scope>
    <source>
        <strain evidence="3">DSM 45354</strain>
    </source>
</reference>
<dbReference type="InterPro" id="IPR038607">
    <property type="entry name" value="PhoD-like_sf"/>
</dbReference>
<accession>A0A927RF23</accession>
<dbReference type="Proteomes" id="UP000638648">
    <property type="component" value="Unassembled WGS sequence"/>
</dbReference>
<dbReference type="SUPFAM" id="SSF56300">
    <property type="entry name" value="Metallo-dependent phosphatases"/>
    <property type="match status" value="1"/>
</dbReference>
<dbReference type="InterPro" id="IPR052900">
    <property type="entry name" value="Phospholipid_Metab_Enz"/>
</dbReference>
<dbReference type="InterPro" id="IPR018946">
    <property type="entry name" value="PhoD-like_MPP"/>
</dbReference>
<dbReference type="CDD" id="cd07389">
    <property type="entry name" value="MPP_PhoD"/>
    <property type="match status" value="1"/>
</dbReference>
<feature type="domain" description="PhoD-like phosphatase metallophosphatase" evidence="2">
    <location>
        <begin position="2"/>
        <end position="236"/>
    </location>
</feature>
<dbReference type="AlphaFoldDB" id="A0A927RF23"/>
<dbReference type="EMBL" id="JADBEM010000001">
    <property type="protein sequence ID" value="MBE1612859.1"/>
    <property type="molecule type" value="Genomic_DNA"/>
</dbReference>
<dbReference type="InterPro" id="IPR029052">
    <property type="entry name" value="Metallo-depent_PP-like"/>
</dbReference>
<evidence type="ECO:0000256" key="1">
    <source>
        <dbReference type="SAM" id="MobiDB-lite"/>
    </source>
</evidence>
<organism evidence="3 4">
    <name type="scientific">Actinopolymorpha pittospori</name>
    <dbReference type="NCBI Taxonomy" id="648752"/>
    <lineage>
        <taxon>Bacteria</taxon>
        <taxon>Bacillati</taxon>
        <taxon>Actinomycetota</taxon>
        <taxon>Actinomycetes</taxon>
        <taxon>Propionibacteriales</taxon>
        <taxon>Actinopolymorphaceae</taxon>
        <taxon>Actinopolymorpha</taxon>
    </lineage>
</organism>
<evidence type="ECO:0000313" key="3">
    <source>
        <dbReference type="EMBL" id="MBE1612859.1"/>
    </source>
</evidence>
<feature type="compositionally biased region" description="Basic residues" evidence="1">
    <location>
        <begin position="327"/>
        <end position="337"/>
    </location>
</feature>
<evidence type="ECO:0000259" key="2">
    <source>
        <dbReference type="Pfam" id="PF09423"/>
    </source>
</evidence>
<comment type="caution">
    <text evidence="3">The sequence shown here is derived from an EMBL/GenBank/DDBJ whole genome shotgun (WGS) entry which is preliminary data.</text>
</comment>
<dbReference type="Gene3D" id="2.60.120.260">
    <property type="entry name" value="Galactose-binding domain-like"/>
    <property type="match status" value="1"/>
</dbReference>